<dbReference type="CDD" id="cd00570">
    <property type="entry name" value="GST_N_family"/>
    <property type="match status" value="1"/>
</dbReference>
<gene>
    <name evidence="2" type="ORF">K8U80_11180</name>
</gene>
<reference evidence="2" key="1">
    <citation type="journal article" date="2021" name="PeerJ">
        <title>Extensive microbial diversity within the chicken gut microbiome revealed by metagenomics and culture.</title>
        <authorList>
            <person name="Gilroy R."/>
            <person name="Ravi A."/>
            <person name="Getino M."/>
            <person name="Pursley I."/>
            <person name="Horton D.L."/>
            <person name="Alikhan N.F."/>
            <person name="Baker D."/>
            <person name="Gharbi K."/>
            <person name="Hall N."/>
            <person name="Watson M."/>
            <person name="Adriaenssens E.M."/>
            <person name="Foster-Nyarko E."/>
            <person name="Jarju S."/>
            <person name="Secka A."/>
            <person name="Antonio M."/>
            <person name="Oren A."/>
            <person name="Chaudhuri R.R."/>
            <person name="La Ragione R."/>
            <person name="Hildebrand F."/>
            <person name="Pallen M.J."/>
        </authorList>
    </citation>
    <scope>NUCLEOTIDE SEQUENCE</scope>
    <source>
        <strain evidence="2">ChiGjej2B2-7701</strain>
    </source>
</reference>
<name>A0A921IRR8_9ACTN</name>
<dbReference type="SUPFAM" id="SSF52833">
    <property type="entry name" value="Thioredoxin-like"/>
    <property type="match status" value="1"/>
</dbReference>
<dbReference type="PANTHER" id="PTHR43968">
    <property type="match status" value="1"/>
</dbReference>
<dbReference type="EMBL" id="DYVF01000069">
    <property type="protein sequence ID" value="HJG31937.1"/>
    <property type="molecule type" value="Genomic_DNA"/>
</dbReference>
<organism evidence="2 3">
    <name type="scientific">Collinsella ihumii</name>
    <dbReference type="NCBI Taxonomy" id="1720204"/>
    <lineage>
        <taxon>Bacteria</taxon>
        <taxon>Bacillati</taxon>
        <taxon>Actinomycetota</taxon>
        <taxon>Coriobacteriia</taxon>
        <taxon>Coriobacteriales</taxon>
        <taxon>Coriobacteriaceae</taxon>
        <taxon>Collinsella</taxon>
    </lineage>
</organism>
<comment type="caution">
    <text evidence="2">The sequence shown here is derived from an EMBL/GenBank/DDBJ whole genome shotgun (WGS) entry which is preliminary data.</text>
</comment>
<dbReference type="Pfam" id="PF00462">
    <property type="entry name" value="Glutaredoxin"/>
    <property type="match status" value="1"/>
</dbReference>
<sequence>MTSETYELYIMPSCPYCHKVLNFLSKHGIEMPIRDITADPQAAETLVRVGGKRQVPCLFIDGKPLYESSDIVDYLAEHLA</sequence>
<dbReference type="PROSITE" id="PS00195">
    <property type="entry name" value="GLUTAREDOXIN_1"/>
    <property type="match status" value="1"/>
</dbReference>
<dbReference type="Gene3D" id="3.40.30.10">
    <property type="entry name" value="Glutaredoxin"/>
    <property type="match status" value="1"/>
</dbReference>
<dbReference type="InterPro" id="IPR011767">
    <property type="entry name" value="GLR_AS"/>
</dbReference>
<dbReference type="PROSITE" id="PS50404">
    <property type="entry name" value="GST_NTER"/>
    <property type="match status" value="1"/>
</dbReference>
<proteinExistence type="predicted"/>
<dbReference type="InterPro" id="IPR002109">
    <property type="entry name" value="Glutaredoxin"/>
</dbReference>
<dbReference type="PROSITE" id="PS51354">
    <property type="entry name" value="GLUTAREDOXIN_2"/>
    <property type="match status" value="1"/>
</dbReference>
<reference evidence="2" key="2">
    <citation type="submission" date="2021-09" db="EMBL/GenBank/DDBJ databases">
        <authorList>
            <person name="Gilroy R."/>
        </authorList>
    </citation>
    <scope>NUCLEOTIDE SEQUENCE</scope>
    <source>
        <strain evidence="2">ChiGjej2B2-7701</strain>
    </source>
</reference>
<dbReference type="InterPro" id="IPR004045">
    <property type="entry name" value="Glutathione_S-Trfase_N"/>
</dbReference>
<evidence type="ECO:0000313" key="3">
    <source>
        <dbReference type="Proteomes" id="UP000746751"/>
    </source>
</evidence>
<dbReference type="InterPro" id="IPR050983">
    <property type="entry name" value="GST_Omega/HSP26"/>
</dbReference>
<dbReference type="GO" id="GO:0005737">
    <property type="term" value="C:cytoplasm"/>
    <property type="evidence" value="ECO:0007669"/>
    <property type="project" value="TreeGrafter"/>
</dbReference>
<dbReference type="InterPro" id="IPR036249">
    <property type="entry name" value="Thioredoxin-like_sf"/>
</dbReference>
<protein>
    <submittedName>
        <fullName evidence="2">Glutathione S-transferase N-terminal domain-containing protein</fullName>
    </submittedName>
</protein>
<accession>A0A921IRR8</accession>
<feature type="domain" description="GST N-terminal" evidence="1">
    <location>
        <begin position="4"/>
        <end position="80"/>
    </location>
</feature>
<evidence type="ECO:0000259" key="1">
    <source>
        <dbReference type="PROSITE" id="PS50404"/>
    </source>
</evidence>
<dbReference type="AlphaFoldDB" id="A0A921IRR8"/>
<dbReference type="PANTHER" id="PTHR43968:SF6">
    <property type="entry name" value="GLUTATHIONE S-TRANSFERASE OMEGA"/>
    <property type="match status" value="1"/>
</dbReference>
<dbReference type="Proteomes" id="UP000746751">
    <property type="component" value="Unassembled WGS sequence"/>
</dbReference>
<evidence type="ECO:0000313" key="2">
    <source>
        <dbReference type="EMBL" id="HJG31937.1"/>
    </source>
</evidence>